<dbReference type="GO" id="GO:0005829">
    <property type="term" value="C:cytosol"/>
    <property type="evidence" value="ECO:0007669"/>
    <property type="project" value="TreeGrafter"/>
</dbReference>
<evidence type="ECO:0000256" key="6">
    <source>
        <dbReference type="ARBA" id="ARBA00022842"/>
    </source>
</evidence>
<dbReference type="OrthoDB" id="3970464at2759"/>
<feature type="transmembrane region" description="Helical" evidence="9">
    <location>
        <begin position="22"/>
        <end position="43"/>
    </location>
</feature>
<dbReference type="GO" id="GO:0005634">
    <property type="term" value="C:nucleus"/>
    <property type="evidence" value="ECO:0007669"/>
    <property type="project" value="TreeGrafter"/>
</dbReference>
<evidence type="ECO:0000256" key="5">
    <source>
        <dbReference type="ARBA" id="ARBA00022793"/>
    </source>
</evidence>
<keyword evidence="9" id="KW-0812">Transmembrane</keyword>
<organism evidence="11 12">
    <name type="scientific">Lachnellula suecica</name>
    <dbReference type="NCBI Taxonomy" id="602035"/>
    <lineage>
        <taxon>Eukaryota</taxon>
        <taxon>Fungi</taxon>
        <taxon>Dikarya</taxon>
        <taxon>Ascomycota</taxon>
        <taxon>Pezizomycotina</taxon>
        <taxon>Leotiomycetes</taxon>
        <taxon>Helotiales</taxon>
        <taxon>Lachnaceae</taxon>
        <taxon>Lachnellula</taxon>
    </lineage>
</organism>
<dbReference type="InterPro" id="IPR012110">
    <property type="entry name" value="PDC/IPDC-like"/>
</dbReference>
<evidence type="ECO:0000256" key="1">
    <source>
        <dbReference type="ARBA" id="ARBA00001964"/>
    </source>
</evidence>
<dbReference type="PANTHER" id="PTHR43452">
    <property type="entry name" value="PYRUVATE DECARBOXYLASE"/>
    <property type="match status" value="1"/>
</dbReference>
<evidence type="ECO:0000256" key="8">
    <source>
        <dbReference type="ARBA" id="ARBA00023239"/>
    </source>
</evidence>
<protein>
    <recommendedName>
        <fullName evidence="3">Pyruvate decarboxylase</fullName>
    </recommendedName>
</protein>
<feature type="domain" description="Thiamine pyrophosphate enzyme TPP-binding" evidence="10">
    <location>
        <begin position="19"/>
        <end position="138"/>
    </location>
</feature>
<dbReference type="GO" id="GO:0000949">
    <property type="term" value="P:aromatic amino acid family catabolic process to alcohol via Ehrlich pathway"/>
    <property type="evidence" value="ECO:0007669"/>
    <property type="project" value="TreeGrafter"/>
</dbReference>
<comment type="caution">
    <text evidence="11">The sequence shown here is derived from an EMBL/GenBank/DDBJ whole genome shotgun (WGS) entry which is preliminary data.</text>
</comment>
<gene>
    <name evidence="11" type="primary">PDC1_1</name>
    <name evidence="11" type="ORF">LSUE1_G009539</name>
</gene>
<evidence type="ECO:0000256" key="2">
    <source>
        <dbReference type="ARBA" id="ARBA00007812"/>
    </source>
</evidence>
<sequence>MDTGTSQFGIPDAVFPDVTFNIQGYFTSLGPSLLMMFGGAMAIREMGGKRRVLLVVGDGALQLGIQELGTIIKETLDVIMRVHYTRSFGYTIERALLKPSRAYHEIPSYNYKHMLPCFGHESSNLTRVGTKAEFEAAVASKSYTSPTPIQLMDHMDLPWRIKEMVKNRPRA</sequence>
<name>A0A8T9BT41_9HELO</name>
<dbReference type="GO" id="GO:0046872">
    <property type="term" value="F:metal ion binding"/>
    <property type="evidence" value="ECO:0007669"/>
    <property type="project" value="UniProtKB-KW"/>
</dbReference>
<dbReference type="InterPro" id="IPR011766">
    <property type="entry name" value="TPP_enzyme_TPP-bd"/>
</dbReference>
<evidence type="ECO:0000256" key="7">
    <source>
        <dbReference type="ARBA" id="ARBA00023052"/>
    </source>
</evidence>
<keyword evidence="6" id="KW-0460">Magnesium</keyword>
<dbReference type="EMBL" id="QGMK01002389">
    <property type="protein sequence ID" value="TVY59046.1"/>
    <property type="molecule type" value="Genomic_DNA"/>
</dbReference>
<comment type="cofactor">
    <cofactor evidence="1">
        <name>thiamine diphosphate</name>
        <dbReference type="ChEBI" id="CHEBI:58937"/>
    </cofactor>
</comment>
<keyword evidence="12" id="KW-1185">Reference proteome</keyword>
<reference evidence="11 12" key="1">
    <citation type="submission" date="2018-05" db="EMBL/GenBank/DDBJ databases">
        <title>Genome sequencing and assembly of the regulated plant pathogen Lachnellula willkommii and related sister species for the development of diagnostic species identification markers.</title>
        <authorList>
            <person name="Giroux E."/>
            <person name="Bilodeau G."/>
        </authorList>
    </citation>
    <scope>NUCLEOTIDE SEQUENCE [LARGE SCALE GENOMIC DNA]</scope>
    <source>
        <strain evidence="11 12">CBS 268.59</strain>
    </source>
</reference>
<dbReference type="Gene3D" id="3.40.50.970">
    <property type="match status" value="1"/>
</dbReference>
<accession>A0A8T9BT41</accession>
<evidence type="ECO:0000313" key="12">
    <source>
        <dbReference type="Proteomes" id="UP000469558"/>
    </source>
</evidence>
<evidence type="ECO:0000256" key="4">
    <source>
        <dbReference type="ARBA" id="ARBA00022723"/>
    </source>
</evidence>
<dbReference type="InterPro" id="IPR029061">
    <property type="entry name" value="THDP-binding"/>
</dbReference>
<keyword evidence="9" id="KW-0472">Membrane</keyword>
<dbReference type="SUPFAM" id="SSF52518">
    <property type="entry name" value="Thiamin diphosphate-binding fold (THDP-binding)"/>
    <property type="match status" value="1"/>
</dbReference>
<keyword evidence="7" id="KW-0786">Thiamine pyrophosphate</keyword>
<proteinExistence type="inferred from homology"/>
<evidence type="ECO:0000256" key="9">
    <source>
        <dbReference type="SAM" id="Phobius"/>
    </source>
</evidence>
<keyword evidence="11" id="KW-0670">Pyruvate</keyword>
<dbReference type="GO" id="GO:0004737">
    <property type="term" value="F:pyruvate decarboxylase activity"/>
    <property type="evidence" value="ECO:0007669"/>
    <property type="project" value="TreeGrafter"/>
</dbReference>
<evidence type="ECO:0000256" key="3">
    <source>
        <dbReference type="ARBA" id="ARBA00014422"/>
    </source>
</evidence>
<keyword evidence="5" id="KW-0210">Decarboxylase</keyword>
<keyword evidence="8" id="KW-0456">Lyase</keyword>
<dbReference type="Proteomes" id="UP000469558">
    <property type="component" value="Unassembled WGS sequence"/>
</dbReference>
<comment type="similarity">
    <text evidence="2">Belongs to the TPP enzyme family.</text>
</comment>
<evidence type="ECO:0000313" key="11">
    <source>
        <dbReference type="EMBL" id="TVY59046.1"/>
    </source>
</evidence>
<keyword evidence="4" id="KW-0479">Metal-binding</keyword>
<dbReference type="PANTHER" id="PTHR43452:SF3">
    <property type="entry name" value="TRANSAMINATED AMINO ACID DECARBOXYLASE"/>
    <property type="match status" value="1"/>
</dbReference>
<evidence type="ECO:0000259" key="10">
    <source>
        <dbReference type="Pfam" id="PF02775"/>
    </source>
</evidence>
<dbReference type="Pfam" id="PF02775">
    <property type="entry name" value="TPP_enzyme_C"/>
    <property type="match status" value="1"/>
</dbReference>
<dbReference type="AlphaFoldDB" id="A0A8T9BT41"/>
<dbReference type="GO" id="GO:0030976">
    <property type="term" value="F:thiamine pyrophosphate binding"/>
    <property type="evidence" value="ECO:0007669"/>
    <property type="project" value="InterPro"/>
</dbReference>
<keyword evidence="9" id="KW-1133">Transmembrane helix</keyword>